<evidence type="ECO:0008006" key="3">
    <source>
        <dbReference type="Google" id="ProtNLM"/>
    </source>
</evidence>
<dbReference type="Proteomes" id="UP000001338">
    <property type="component" value="Unassembled WGS sequence"/>
</dbReference>
<dbReference type="InterPro" id="IPR027614">
    <property type="entry name" value="OMP_Lepto"/>
</dbReference>
<name>A0A828Z262_9LEPT</name>
<dbReference type="RefSeq" id="WP_004495719.1">
    <property type="nucleotide sequence ID" value="NZ_AFLV02000053.1"/>
</dbReference>
<accession>A0A828Z262</accession>
<gene>
    <name evidence="1" type="ORF">LEP1GSC036_1061</name>
</gene>
<dbReference type="AlphaFoldDB" id="A0A828Z262"/>
<evidence type="ECO:0000313" key="2">
    <source>
        <dbReference type="Proteomes" id="UP000001338"/>
    </source>
</evidence>
<comment type="caution">
    <text evidence="1">The sequence shown here is derived from an EMBL/GenBank/DDBJ whole genome shotgun (WGS) entry which is preliminary data.</text>
</comment>
<dbReference type="NCBIfam" id="TIGR04327">
    <property type="entry name" value="OMP_LA_2444"/>
    <property type="match status" value="1"/>
</dbReference>
<sequence>MGEKMRENLLCFLFRKRYFGIWIFLCIYSLQTDPTFSQQKEKNQEGEKKKSVFEFWIKRQTYRWTPYDYTSFSEHSPLESSNKTDSVKQNQKVLVPLAFRYDRHDKKYRIELSAYEIELANPNAIVTKAGGGGIEIQRHYFNPMIRSEAEFNYYKILNLSENWDLFAGVGIRNINKYKYGYFLQEGAYQEYFYTYGPQFVFRTDYRFMENFSLSFAADLFYTEGNRFYKPKTVSLDSVTISNGTVGVRGIYRGYELDLSLGYKIFETVKLYVGYNYIYSYFSYLGFNQTDFVLGNSQVSPIQMHTNDVPFMTRPIRSGNHDILQGFYFGVSVGF</sequence>
<proteinExistence type="predicted"/>
<reference evidence="1 2" key="1">
    <citation type="submission" date="2012-10" db="EMBL/GenBank/DDBJ databases">
        <authorList>
            <person name="Harkins D.M."/>
            <person name="Durkin A.S."/>
            <person name="Brinkac L.M."/>
            <person name="Haft D.H."/>
            <person name="Selengut J.D."/>
            <person name="Sanka R."/>
            <person name="DePew J."/>
            <person name="Purushe J."/>
            <person name="Whelen A.C."/>
            <person name="Vinetz J.M."/>
            <person name="Sutton G.G."/>
            <person name="Nierman W.C."/>
            <person name="Fouts D.E."/>
        </authorList>
    </citation>
    <scope>NUCLEOTIDE SEQUENCE [LARGE SCALE GENOMIC DNA]</scope>
    <source>
        <strain evidence="1 2">2006001853</strain>
    </source>
</reference>
<evidence type="ECO:0000313" key="1">
    <source>
        <dbReference type="EMBL" id="EKR63848.1"/>
    </source>
</evidence>
<organism evidence="1 2">
    <name type="scientific">Leptospira weilii str. 2006001853</name>
    <dbReference type="NCBI Taxonomy" id="1001589"/>
    <lineage>
        <taxon>Bacteria</taxon>
        <taxon>Pseudomonadati</taxon>
        <taxon>Spirochaetota</taxon>
        <taxon>Spirochaetia</taxon>
        <taxon>Leptospirales</taxon>
        <taxon>Leptospiraceae</taxon>
        <taxon>Leptospira</taxon>
    </lineage>
</organism>
<dbReference type="EMBL" id="AFLV02000053">
    <property type="protein sequence ID" value="EKR63848.1"/>
    <property type="molecule type" value="Genomic_DNA"/>
</dbReference>
<dbReference type="GeneID" id="61112915"/>
<protein>
    <recommendedName>
        <fullName evidence="3">Outer membrane protein, LA_2444/LA_4059 family</fullName>
    </recommendedName>
</protein>